<dbReference type="PANTHER" id="PTHR30624:SF4">
    <property type="entry name" value="METALLOPROTEASE TLDD"/>
    <property type="match status" value="1"/>
</dbReference>
<dbReference type="InterPro" id="IPR045569">
    <property type="entry name" value="Metalloprtase-TldD/E_C"/>
</dbReference>
<evidence type="ECO:0000259" key="2">
    <source>
        <dbReference type="Pfam" id="PF19289"/>
    </source>
</evidence>
<dbReference type="EMBL" id="FOYS01000008">
    <property type="protein sequence ID" value="SFR70166.1"/>
    <property type="molecule type" value="Genomic_DNA"/>
</dbReference>
<dbReference type="GO" id="GO:0006508">
    <property type="term" value="P:proteolysis"/>
    <property type="evidence" value="ECO:0007669"/>
    <property type="project" value="InterPro"/>
</dbReference>
<dbReference type="Gene3D" id="3.30.2290.10">
    <property type="entry name" value="PmbA/TldD superfamily"/>
    <property type="match status" value="1"/>
</dbReference>
<dbReference type="InterPro" id="IPR051463">
    <property type="entry name" value="Peptidase_U62_metallo"/>
</dbReference>
<dbReference type="InterPro" id="IPR035068">
    <property type="entry name" value="TldD/PmbA_N"/>
</dbReference>
<evidence type="ECO:0000313" key="3">
    <source>
        <dbReference type="EMBL" id="SFR70166.1"/>
    </source>
</evidence>
<dbReference type="Proteomes" id="UP000243250">
    <property type="component" value="Unassembled WGS sequence"/>
</dbReference>
<evidence type="ECO:0000313" key="4">
    <source>
        <dbReference type="Proteomes" id="UP000243250"/>
    </source>
</evidence>
<dbReference type="PANTHER" id="PTHR30624">
    <property type="entry name" value="UNCHARACTERIZED PROTEIN TLDD AND PMBA"/>
    <property type="match status" value="1"/>
</dbReference>
<feature type="domain" description="Metalloprotease TldD/E C-terminal" evidence="2">
    <location>
        <begin position="229"/>
        <end position="364"/>
    </location>
</feature>
<dbReference type="RefSeq" id="WP_245758414.1">
    <property type="nucleotide sequence ID" value="NZ_FOYS01000008.1"/>
</dbReference>
<evidence type="ECO:0000256" key="1">
    <source>
        <dbReference type="ARBA" id="ARBA00005836"/>
    </source>
</evidence>
<gene>
    <name evidence="3" type="ORF">SAMN04488124_3667</name>
</gene>
<dbReference type="STRING" id="555875.SAMN04488124_3667"/>
<dbReference type="GO" id="GO:0008237">
    <property type="term" value="F:metallopeptidase activity"/>
    <property type="evidence" value="ECO:0007669"/>
    <property type="project" value="InterPro"/>
</dbReference>
<proteinExistence type="inferred from homology"/>
<protein>
    <submittedName>
        <fullName evidence="3">TldD protein</fullName>
    </submittedName>
</protein>
<dbReference type="AlphaFoldDB" id="A0A1I6ITU5"/>
<keyword evidence="4" id="KW-1185">Reference proteome</keyword>
<accession>A0A1I6ITU5</accession>
<comment type="similarity">
    <text evidence="1">Belongs to the peptidase U62 family.</text>
</comment>
<dbReference type="GO" id="GO:0005829">
    <property type="term" value="C:cytosol"/>
    <property type="evidence" value="ECO:0007669"/>
    <property type="project" value="TreeGrafter"/>
</dbReference>
<name>A0A1I6ITU5_9EURY</name>
<sequence length="485" mass="52274">MTESEEPIEAMEWLLDRFEDDETVAYAEVGAVAQTKTDLVVTHEGPRDELEFDETGVWFRVFADGAADYRYTTSLGEEALEDEADRAVRGGEFLAQDEPARFDQFTLHQAVHEGWAADRIDAVSLETKRDLLDESLAIADGVGLDRAWVNYADAHIDSVLGTTTGSTVKTTLDRASLTAVLSLTDGPDVRRHAGSTTGAAFLDEIPDVFASATEDAHALTDAEPADAPTGEVTVALSPRAAGQLFAFAARYLETDTGYMGLSPYDVGDELAADSISIADTVQAGSWAAAGYDAELRPTTPVQLVDDGVVTRRLHNTASAAEEGAFPAGNAVHSLGFDQPPRIHARHLDVAPGDAMPATLTADADVLVERFDEPWLRDEFERVQRSGVMPASILYARDIDRKTVDRPDCGCASFPVVEGYRLRDGERVGRVDGVSLTYDPTTLRDVTAVGAVRETLTGVDEKHKSRVPYAVTAPGVRLDATLSAQE</sequence>
<dbReference type="Pfam" id="PF19289">
    <property type="entry name" value="PmbA_TldD_3rd"/>
    <property type="match status" value="1"/>
</dbReference>
<dbReference type="InterPro" id="IPR036059">
    <property type="entry name" value="TldD/PmbA_sf"/>
</dbReference>
<reference evidence="4" key="1">
    <citation type="submission" date="2016-10" db="EMBL/GenBank/DDBJ databases">
        <authorList>
            <person name="Varghese N."/>
            <person name="Submissions S."/>
        </authorList>
    </citation>
    <scope>NUCLEOTIDE SEQUENCE [LARGE SCALE GENOMIC DNA]</scope>
    <source>
        <strain evidence="4">CGMCC 1.8711</strain>
    </source>
</reference>
<dbReference type="SUPFAM" id="SSF111283">
    <property type="entry name" value="Putative modulator of DNA gyrase, PmbA/TldD"/>
    <property type="match status" value="1"/>
</dbReference>
<organism evidence="3 4">
    <name type="scientific">Halogeometricum limi</name>
    <dbReference type="NCBI Taxonomy" id="555875"/>
    <lineage>
        <taxon>Archaea</taxon>
        <taxon>Methanobacteriati</taxon>
        <taxon>Methanobacteriota</taxon>
        <taxon>Stenosarchaea group</taxon>
        <taxon>Halobacteria</taxon>
        <taxon>Halobacteriales</taxon>
        <taxon>Haloferacaceae</taxon>
        <taxon>Halogeometricum</taxon>
    </lineage>
</organism>